<reference evidence="2" key="1">
    <citation type="journal article" date="2021" name="Proc. Natl. Acad. Sci. U.S.A.">
        <title>A Catalog of Tens of Thousands of Viruses from Human Metagenomes Reveals Hidden Associations with Chronic Diseases.</title>
        <authorList>
            <person name="Tisza M.J."/>
            <person name="Buck C.B."/>
        </authorList>
    </citation>
    <scope>NUCLEOTIDE SEQUENCE</scope>
    <source>
        <strain evidence="2">CtfeV1</strain>
    </source>
</reference>
<keyword evidence="1" id="KW-0472">Membrane</keyword>
<feature type="transmembrane region" description="Helical" evidence="1">
    <location>
        <begin position="21"/>
        <end position="41"/>
    </location>
</feature>
<accession>A0A8S5MR45</accession>
<proteinExistence type="predicted"/>
<dbReference type="EMBL" id="BK014966">
    <property type="protein sequence ID" value="DAD84829.1"/>
    <property type="molecule type" value="Genomic_DNA"/>
</dbReference>
<keyword evidence="1" id="KW-1133">Transmembrane helix</keyword>
<sequence length="365" mass="42667">MNKDRILFPIRRENSHIIHHLQPFGNIVLPLLSVLLILLVFSSCSSCSGGGKYDFRTRQDALNEYHQYLWKVRSISHSNTKDFGETLCEWHEISDTVYKFLAKDSVFIKHHNVANDFFLISDSIRTEMLRLTETWKYGYGDVLTIKDMTCSYKEDKELLDAVHEAEPFFNALDSTSISVCDKNSILKRYRYFLGETMRSGINNKNELLKFISQEDFLFRSFLAHLYEMDDEPLSDITKDTETICRNIFLTAKDGKISSKDVVVYMSMRTVRRLLQNSAECVENINRLEMKNKAQGNAYLWMIIQPFISIDQFSLATMTEQERKKFNYVISQLPKSRKFAETFDINLKALNYLLPQQLLKIYVSSF</sequence>
<evidence type="ECO:0000313" key="2">
    <source>
        <dbReference type="EMBL" id="DAD84829.1"/>
    </source>
</evidence>
<keyword evidence="1" id="KW-0812">Transmembrane</keyword>
<evidence type="ECO:0000256" key="1">
    <source>
        <dbReference type="SAM" id="Phobius"/>
    </source>
</evidence>
<name>A0A8S5MR45_9CAUD</name>
<organism evidence="2">
    <name type="scientific">Siphoviridae sp. ctfeV1</name>
    <dbReference type="NCBI Taxonomy" id="2826417"/>
    <lineage>
        <taxon>Viruses</taxon>
        <taxon>Duplodnaviria</taxon>
        <taxon>Heunggongvirae</taxon>
        <taxon>Uroviricota</taxon>
        <taxon>Caudoviricetes</taxon>
    </lineage>
</organism>
<protein>
    <submittedName>
        <fullName evidence="2">Uncharacterized protein</fullName>
    </submittedName>
</protein>